<evidence type="ECO:0000313" key="5">
    <source>
        <dbReference type="EMBL" id="KIK49606.1"/>
    </source>
</evidence>
<dbReference type="Pfam" id="PF00385">
    <property type="entry name" value="Chromo"/>
    <property type="match status" value="1"/>
</dbReference>
<keyword evidence="2" id="KW-0539">Nucleus</keyword>
<feature type="compositionally biased region" description="Polar residues" evidence="3">
    <location>
        <begin position="330"/>
        <end position="348"/>
    </location>
</feature>
<dbReference type="InterPro" id="IPR023779">
    <property type="entry name" value="Chromodomain_CS"/>
</dbReference>
<dbReference type="OrthoDB" id="433924at2759"/>
<dbReference type="Gene3D" id="2.40.50.40">
    <property type="match status" value="1"/>
</dbReference>
<dbReference type="Proteomes" id="UP000054485">
    <property type="component" value="Unassembled WGS sequence"/>
</dbReference>
<dbReference type="GO" id="GO:0005634">
    <property type="term" value="C:nucleus"/>
    <property type="evidence" value="ECO:0007669"/>
    <property type="project" value="UniProtKB-SubCell"/>
</dbReference>
<dbReference type="InterPro" id="IPR016197">
    <property type="entry name" value="Chromo-like_dom_sf"/>
</dbReference>
<keyword evidence="6" id="KW-1185">Reference proteome</keyword>
<dbReference type="PROSITE" id="PS50013">
    <property type="entry name" value="CHROMO_2"/>
    <property type="match status" value="1"/>
</dbReference>
<reference evidence="6" key="2">
    <citation type="submission" date="2015-01" db="EMBL/GenBank/DDBJ databases">
        <title>Evolutionary Origins and Diversification of the Mycorrhizal Mutualists.</title>
        <authorList>
            <consortium name="DOE Joint Genome Institute"/>
            <consortium name="Mycorrhizal Genomics Consortium"/>
            <person name="Kohler A."/>
            <person name="Kuo A."/>
            <person name="Nagy L.G."/>
            <person name="Floudas D."/>
            <person name="Copeland A."/>
            <person name="Barry K.W."/>
            <person name="Cichocki N."/>
            <person name="Veneault-Fourrey C."/>
            <person name="LaButti K."/>
            <person name="Lindquist E.A."/>
            <person name="Lipzen A."/>
            <person name="Lundell T."/>
            <person name="Morin E."/>
            <person name="Murat C."/>
            <person name="Riley R."/>
            <person name="Ohm R."/>
            <person name="Sun H."/>
            <person name="Tunlid A."/>
            <person name="Henrissat B."/>
            <person name="Grigoriev I.V."/>
            <person name="Hibbett D.S."/>
            <person name="Martin F."/>
        </authorList>
    </citation>
    <scope>NUCLEOTIDE SEQUENCE [LARGE SCALE GENOMIC DNA]</scope>
    <source>
        <strain evidence="6">UH-Slu-Lm8-n1</strain>
    </source>
</reference>
<dbReference type="InParanoid" id="A0A0D0B6D7"/>
<dbReference type="EMBL" id="KN835132">
    <property type="protein sequence ID" value="KIK49606.1"/>
    <property type="molecule type" value="Genomic_DNA"/>
</dbReference>
<dbReference type="InterPro" id="IPR023780">
    <property type="entry name" value="Chromo_domain"/>
</dbReference>
<feature type="compositionally biased region" description="Low complexity" evidence="3">
    <location>
        <begin position="192"/>
        <end position="207"/>
    </location>
</feature>
<dbReference type="InterPro" id="IPR000953">
    <property type="entry name" value="Chromo/chromo_shadow_dom"/>
</dbReference>
<feature type="domain" description="Chromo" evidence="4">
    <location>
        <begin position="13"/>
        <end position="61"/>
    </location>
</feature>
<evidence type="ECO:0000256" key="2">
    <source>
        <dbReference type="ARBA" id="ARBA00023242"/>
    </source>
</evidence>
<accession>A0A0D0B6D7</accession>
<protein>
    <recommendedName>
        <fullName evidence="4">Chromo domain-containing protein</fullName>
    </recommendedName>
</protein>
<dbReference type="PANTHER" id="PTHR22812">
    <property type="entry name" value="CHROMOBOX PROTEIN"/>
    <property type="match status" value="1"/>
</dbReference>
<dbReference type="HOGENOM" id="CLU_012918_0_0_1"/>
<feature type="compositionally biased region" description="Polar residues" evidence="3">
    <location>
        <begin position="257"/>
        <end position="268"/>
    </location>
</feature>
<organism evidence="5 6">
    <name type="scientific">Suillus luteus UH-Slu-Lm8-n1</name>
    <dbReference type="NCBI Taxonomy" id="930992"/>
    <lineage>
        <taxon>Eukaryota</taxon>
        <taxon>Fungi</taxon>
        <taxon>Dikarya</taxon>
        <taxon>Basidiomycota</taxon>
        <taxon>Agaricomycotina</taxon>
        <taxon>Agaricomycetes</taxon>
        <taxon>Agaricomycetidae</taxon>
        <taxon>Boletales</taxon>
        <taxon>Suillineae</taxon>
        <taxon>Suillaceae</taxon>
        <taxon>Suillus</taxon>
    </lineage>
</organism>
<sequence length="988" mass="109593">MARKKKVEEEEVYHVEVITKARVSVEKDWEYYVKWAGYDSDADTWEPAKNVAQCERLLHSFWAHIGHDNKDYNVGHVFTAKDYWIKQEKEFFATQFAEDAKRQREMKNAKQVTKATEPKQVESDTDSSEEPDIPLKQLHPVTKTSTMRGKKRKNTLVSSDSDSYSSEDRPLTQRRKQTHSKSRSTTAEKQCSSAAPAPNTSSAEQPFRPLPPPPRPSTSSSIPPPNVPRPPKIQPVRTHQDQRTNPLVKPMELPSKAVQSGSSLTTKQRIAAGSGPSVAPKPKPLQAIPKPKLFTNLTFKKKPPEAKDPTSATSLAFKKTHFENEPLSASGVQPSGALTQEPSSTAISFQKKPFENEPFSASDVGTGPSATTPVGASPSSATKQTTKEPSVIAPGWEYNAETFEAVDDNSPPPSSAPLIQHQLAKPAPPRRAPEKAADEFLQSLSLDMPGLSSPLEPSVSDGTQEVDSFRPKALTTLKASAMPKIPKKWKWEGDLFVDFAKNQAEKVCEVTIKDATDSRDSGARMSFMMAQTDSIRIQKLYNVTDLTPVFRACGEAQQFAKLEALENQDSQASQALHGLFRHMSVQRQVAVLPLSLDGAELALLFIFSSSLDALCKFLRVPERLRQDSQNTHVLVALLPWLVSSAKYSKGTTHKPVDETIQQLSTPSGQSRDSRRRIMREAAMAIDLLSIPRELLDFMQLPNRKYCIWSFPADGAALNPGFETRQLKYVLDKTKAASVSLDAEARVIFIHVGALRTFYELSAVVTKRRDAPEVRFFTYGTHESVPSTRWGMREIFPLGGIVTFTPLAIAEDPVGCHSLMRNLAQHPLWECYLIPSIVGLSHALACGKNKPVPEIKSMSSCLLPILDLADAGSVSVTKAPTRYNDSDWSAETYKKQLLEVNHVLEECITSSIESFAHCSESDILGEADREISQDFINMELQPIFMDNYRRFVVIRAASEETRSLPEGGSGLEWSSISSFAFKDDYFLGI</sequence>
<feature type="region of interest" description="Disordered" evidence="3">
    <location>
        <begin position="107"/>
        <end position="392"/>
    </location>
</feature>
<evidence type="ECO:0000256" key="3">
    <source>
        <dbReference type="SAM" id="MobiDB-lite"/>
    </source>
</evidence>
<feature type="compositionally biased region" description="Basic residues" evidence="3">
    <location>
        <begin position="172"/>
        <end position="182"/>
    </location>
</feature>
<gene>
    <name evidence="5" type="ORF">CY34DRAFT_797054</name>
</gene>
<evidence type="ECO:0000256" key="1">
    <source>
        <dbReference type="ARBA" id="ARBA00004123"/>
    </source>
</evidence>
<dbReference type="SUPFAM" id="SSF54160">
    <property type="entry name" value="Chromo domain-like"/>
    <property type="match status" value="1"/>
</dbReference>
<feature type="compositionally biased region" description="Polar residues" evidence="3">
    <location>
        <begin position="368"/>
        <end position="388"/>
    </location>
</feature>
<evidence type="ECO:0000313" key="6">
    <source>
        <dbReference type="Proteomes" id="UP000054485"/>
    </source>
</evidence>
<dbReference type="GO" id="GO:0006338">
    <property type="term" value="P:chromatin remodeling"/>
    <property type="evidence" value="ECO:0007669"/>
    <property type="project" value="UniProtKB-ARBA"/>
</dbReference>
<reference evidence="5 6" key="1">
    <citation type="submission" date="2014-04" db="EMBL/GenBank/DDBJ databases">
        <authorList>
            <consortium name="DOE Joint Genome Institute"/>
            <person name="Kuo A."/>
            <person name="Ruytinx J."/>
            <person name="Rineau F."/>
            <person name="Colpaert J."/>
            <person name="Kohler A."/>
            <person name="Nagy L.G."/>
            <person name="Floudas D."/>
            <person name="Copeland A."/>
            <person name="Barry K.W."/>
            <person name="Cichocki N."/>
            <person name="Veneault-Fourrey C."/>
            <person name="LaButti K."/>
            <person name="Lindquist E.A."/>
            <person name="Lipzen A."/>
            <person name="Lundell T."/>
            <person name="Morin E."/>
            <person name="Murat C."/>
            <person name="Sun H."/>
            <person name="Tunlid A."/>
            <person name="Henrissat B."/>
            <person name="Grigoriev I.V."/>
            <person name="Hibbett D.S."/>
            <person name="Martin F."/>
            <person name="Nordberg H.P."/>
            <person name="Cantor M.N."/>
            <person name="Hua S.X."/>
        </authorList>
    </citation>
    <scope>NUCLEOTIDE SEQUENCE [LARGE SCALE GENOMIC DNA]</scope>
    <source>
        <strain evidence="5 6">UH-Slu-Lm8-n1</strain>
    </source>
</reference>
<dbReference type="AlphaFoldDB" id="A0A0D0B6D7"/>
<dbReference type="STRING" id="930992.A0A0D0B6D7"/>
<feature type="region of interest" description="Disordered" evidence="3">
    <location>
        <begin position="404"/>
        <end position="436"/>
    </location>
</feature>
<feature type="compositionally biased region" description="Acidic residues" evidence="3">
    <location>
        <begin position="123"/>
        <end position="132"/>
    </location>
</feature>
<dbReference type="InterPro" id="IPR051219">
    <property type="entry name" value="Heterochromatin_chromo-domain"/>
</dbReference>
<dbReference type="SMART" id="SM00298">
    <property type="entry name" value="CHROMO"/>
    <property type="match status" value="1"/>
</dbReference>
<comment type="subcellular location">
    <subcellularLocation>
        <location evidence="1">Nucleus</location>
    </subcellularLocation>
</comment>
<name>A0A0D0B6D7_9AGAM</name>
<feature type="compositionally biased region" description="Pro residues" evidence="3">
    <location>
        <begin position="208"/>
        <end position="233"/>
    </location>
</feature>
<evidence type="ECO:0000259" key="4">
    <source>
        <dbReference type="PROSITE" id="PS50013"/>
    </source>
</evidence>
<dbReference type="PROSITE" id="PS00598">
    <property type="entry name" value="CHROMO_1"/>
    <property type="match status" value="1"/>
</dbReference>
<proteinExistence type="predicted"/>